<proteinExistence type="predicted"/>
<dbReference type="Proteomes" id="UP000789366">
    <property type="component" value="Unassembled WGS sequence"/>
</dbReference>
<gene>
    <name evidence="1" type="ORF">SPELUC_LOCUS14830</name>
</gene>
<keyword evidence="2" id="KW-1185">Reference proteome</keyword>
<reference evidence="1" key="1">
    <citation type="submission" date="2021-06" db="EMBL/GenBank/DDBJ databases">
        <authorList>
            <person name="Kallberg Y."/>
            <person name="Tangrot J."/>
            <person name="Rosling A."/>
        </authorList>
    </citation>
    <scope>NUCLEOTIDE SEQUENCE</scope>
    <source>
        <strain evidence="1">28 12/20/2015</strain>
    </source>
</reference>
<organism evidence="1 2">
    <name type="scientific">Cetraspora pellucida</name>
    <dbReference type="NCBI Taxonomy" id="1433469"/>
    <lineage>
        <taxon>Eukaryota</taxon>
        <taxon>Fungi</taxon>
        <taxon>Fungi incertae sedis</taxon>
        <taxon>Mucoromycota</taxon>
        <taxon>Glomeromycotina</taxon>
        <taxon>Glomeromycetes</taxon>
        <taxon>Diversisporales</taxon>
        <taxon>Gigasporaceae</taxon>
        <taxon>Cetraspora</taxon>
    </lineage>
</organism>
<name>A0ACA9QKU7_9GLOM</name>
<evidence type="ECO:0000313" key="1">
    <source>
        <dbReference type="EMBL" id="CAG8756376.1"/>
    </source>
</evidence>
<accession>A0ACA9QKU7</accession>
<evidence type="ECO:0000313" key="2">
    <source>
        <dbReference type="Proteomes" id="UP000789366"/>
    </source>
</evidence>
<protein>
    <submittedName>
        <fullName evidence="1">734_t:CDS:1</fullName>
    </submittedName>
</protein>
<dbReference type="EMBL" id="CAJVPW010045721">
    <property type="protein sequence ID" value="CAG8756376.1"/>
    <property type="molecule type" value="Genomic_DNA"/>
</dbReference>
<sequence length="229" mass="25844">MSEIKISPEVNEIKEKIKSLNIGQVSELVESLKTDYNIQETAIVQPTAGTQAAEKVEEKGGKVTVKWVKMEKEGASIVPLLGDIVEVVKELKGEEITKLQAKKLAEGGEKIVLADIPRDKAEAFQKKMKEKGAIYLTVNHSPLFQGLPERDYAREQKKSYDNFRHERLPKLLTFYFPAEFNDYNNNIKISAENLVYQEPTIEKNGKVITETEGQARAEGRTWSYLASVN</sequence>
<comment type="caution">
    <text evidence="1">The sequence shown here is derived from an EMBL/GenBank/DDBJ whole genome shotgun (WGS) entry which is preliminary data.</text>
</comment>